<evidence type="ECO:0000313" key="2">
    <source>
        <dbReference type="Proteomes" id="UP001367508"/>
    </source>
</evidence>
<keyword evidence="2" id="KW-1185">Reference proteome</keyword>
<dbReference type="Proteomes" id="UP001367508">
    <property type="component" value="Unassembled WGS sequence"/>
</dbReference>
<sequence>MIVLTVEGDMVVLVTTVVPGEERNENEVWGFMVMEGGRRMKTPDKERKRDKWRATIISNDNDEESFRVDGDLRKGHDHCRCH</sequence>
<organism evidence="1 2">
    <name type="scientific">Canavalia gladiata</name>
    <name type="common">Sword bean</name>
    <name type="synonym">Dolichos gladiatus</name>
    <dbReference type="NCBI Taxonomy" id="3824"/>
    <lineage>
        <taxon>Eukaryota</taxon>
        <taxon>Viridiplantae</taxon>
        <taxon>Streptophyta</taxon>
        <taxon>Embryophyta</taxon>
        <taxon>Tracheophyta</taxon>
        <taxon>Spermatophyta</taxon>
        <taxon>Magnoliopsida</taxon>
        <taxon>eudicotyledons</taxon>
        <taxon>Gunneridae</taxon>
        <taxon>Pentapetalae</taxon>
        <taxon>rosids</taxon>
        <taxon>fabids</taxon>
        <taxon>Fabales</taxon>
        <taxon>Fabaceae</taxon>
        <taxon>Papilionoideae</taxon>
        <taxon>50 kb inversion clade</taxon>
        <taxon>NPAAA clade</taxon>
        <taxon>indigoferoid/millettioid clade</taxon>
        <taxon>Phaseoleae</taxon>
        <taxon>Canavalia</taxon>
    </lineage>
</organism>
<proteinExistence type="predicted"/>
<dbReference type="AlphaFoldDB" id="A0AAN9L4B7"/>
<reference evidence="1 2" key="1">
    <citation type="submission" date="2024-01" db="EMBL/GenBank/DDBJ databases">
        <title>The genomes of 5 underutilized Papilionoideae crops provide insights into root nodulation and disease resistanc.</title>
        <authorList>
            <person name="Jiang F."/>
        </authorList>
    </citation>
    <scope>NUCLEOTIDE SEQUENCE [LARGE SCALE GENOMIC DNA]</scope>
    <source>
        <strain evidence="1">LVBAO_FW01</strain>
        <tissue evidence="1">Leaves</tissue>
    </source>
</reference>
<name>A0AAN9L4B7_CANGL</name>
<accession>A0AAN9L4B7</accession>
<protein>
    <submittedName>
        <fullName evidence="1">Uncharacterized protein</fullName>
    </submittedName>
</protein>
<gene>
    <name evidence="1" type="ORF">VNO77_23387</name>
</gene>
<dbReference type="EMBL" id="JAYMYQ010000005">
    <property type="protein sequence ID" value="KAK7329235.1"/>
    <property type="molecule type" value="Genomic_DNA"/>
</dbReference>
<evidence type="ECO:0000313" key="1">
    <source>
        <dbReference type="EMBL" id="KAK7329235.1"/>
    </source>
</evidence>
<comment type="caution">
    <text evidence="1">The sequence shown here is derived from an EMBL/GenBank/DDBJ whole genome shotgun (WGS) entry which is preliminary data.</text>
</comment>